<proteinExistence type="inferred from homology"/>
<dbReference type="Pfam" id="PF01544">
    <property type="entry name" value="CorA"/>
    <property type="match status" value="1"/>
</dbReference>
<dbReference type="SUPFAM" id="SSF143865">
    <property type="entry name" value="CorA soluble domain-like"/>
    <property type="match status" value="1"/>
</dbReference>
<dbReference type="GO" id="GO:0000287">
    <property type="term" value="F:magnesium ion binding"/>
    <property type="evidence" value="ECO:0007669"/>
    <property type="project" value="TreeGrafter"/>
</dbReference>
<gene>
    <name evidence="14" type="ORF">A0U89_13585</name>
</gene>
<dbReference type="STRING" id="153496.A0U89_13585"/>
<dbReference type="InterPro" id="IPR002523">
    <property type="entry name" value="MgTranspt_CorA/ZnTranspt_ZntB"/>
</dbReference>
<dbReference type="SUPFAM" id="SSF144083">
    <property type="entry name" value="Magnesium transport protein CorA, transmembrane region"/>
    <property type="match status" value="1"/>
</dbReference>
<keyword evidence="11" id="KW-0472">Membrane</keyword>
<evidence type="ECO:0000256" key="4">
    <source>
        <dbReference type="ARBA" id="ARBA00022475"/>
    </source>
</evidence>
<evidence type="ECO:0000256" key="11">
    <source>
        <dbReference type="ARBA" id="ARBA00023136"/>
    </source>
</evidence>
<evidence type="ECO:0000313" key="15">
    <source>
        <dbReference type="Proteomes" id="UP000179145"/>
    </source>
</evidence>
<evidence type="ECO:0000313" key="14">
    <source>
        <dbReference type="EMBL" id="AOX17986.1"/>
    </source>
</evidence>
<dbReference type="GO" id="GO:0050897">
    <property type="term" value="F:cobalt ion binding"/>
    <property type="evidence" value="ECO:0007669"/>
    <property type="project" value="TreeGrafter"/>
</dbReference>
<keyword evidence="5" id="KW-0997">Cell inner membrane</keyword>
<evidence type="ECO:0000256" key="1">
    <source>
        <dbReference type="ARBA" id="ARBA00004651"/>
    </source>
</evidence>
<dbReference type="GO" id="GO:0015087">
    <property type="term" value="F:cobalt ion transmembrane transporter activity"/>
    <property type="evidence" value="ECO:0007669"/>
    <property type="project" value="TreeGrafter"/>
</dbReference>
<dbReference type="AlphaFoldDB" id="A0A1D8UWL6"/>
<dbReference type="GO" id="GO:0015095">
    <property type="term" value="F:magnesium ion transmembrane transporter activity"/>
    <property type="evidence" value="ECO:0007669"/>
    <property type="project" value="TreeGrafter"/>
</dbReference>
<protein>
    <submittedName>
        <fullName evidence="14">Magnesium transporter</fullName>
    </submittedName>
</protein>
<sequence>MFLARPAGQPAREVISAADMTGAAWLDLLRPTKEEIALAEKLTGLKMPRREDLEEIESSSRHYKLGEVIYLSTPLVRRDEEDVTAFPVGLVLSDTLLITVRYSDYMAFDTMGRDLASRDLDMPNPDSSELALMLLEAMVNRLADVLEALGRSLDQVSRRVFAADTPRRRVRAAEMLRQTLRELGKNGDMASSVRDSLLGVDRIGIFLGDNGHYQSNMPLQLRLKIVGRDVASLNDFVAQTVNKIQFLLDATLGFISIEQNDGMKLLTVVSFVGIAPTLIAGIYGMNFKNIPELGWQNGYYYSLALMAFSMFVPLVWFWQRGWFGDR</sequence>
<dbReference type="PANTHER" id="PTHR46494:SF3">
    <property type="entry name" value="ZINC TRANSPORT PROTEIN ZNTB"/>
    <property type="match status" value="1"/>
</dbReference>
<dbReference type="InterPro" id="IPR045863">
    <property type="entry name" value="CorA_TM1_TM2"/>
</dbReference>
<evidence type="ECO:0000256" key="7">
    <source>
        <dbReference type="ARBA" id="ARBA00022833"/>
    </source>
</evidence>
<dbReference type="PANTHER" id="PTHR46494">
    <property type="entry name" value="CORA FAMILY METAL ION TRANSPORTER (EUROFUNG)"/>
    <property type="match status" value="1"/>
</dbReference>
<keyword evidence="8" id="KW-0460">Magnesium</keyword>
<comment type="catalytic activity">
    <reaction evidence="12">
        <text>Mg(2+)(in) = Mg(2+)(out)</text>
        <dbReference type="Rhea" id="RHEA:29827"/>
        <dbReference type="ChEBI" id="CHEBI:18420"/>
    </reaction>
</comment>
<dbReference type="Gene3D" id="3.30.460.20">
    <property type="entry name" value="CorA soluble domain-like"/>
    <property type="match status" value="1"/>
</dbReference>
<keyword evidence="3" id="KW-0813">Transport</keyword>
<dbReference type="GO" id="GO:0005886">
    <property type="term" value="C:plasma membrane"/>
    <property type="evidence" value="ECO:0007669"/>
    <property type="project" value="UniProtKB-SubCell"/>
</dbReference>
<dbReference type="FunFam" id="1.20.58.340:FF:000004">
    <property type="entry name" value="Magnesium transport protein CorA"/>
    <property type="match status" value="1"/>
</dbReference>
<evidence type="ECO:0000256" key="10">
    <source>
        <dbReference type="ARBA" id="ARBA00023065"/>
    </source>
</evidence>
<evidence type="ECO:0000256" key="13">
    <source>
        <dbReference type="ARBA" id="ARBA00045497"/>
    </source>
</evidence>
<dbReference type="InterPro" id="IPR045861">
    <property type="entry name" value="CorA_cytoplasmic_dom"/>
</dbReference>
<keyword evidence="7" id="KW-0862">Zinc</keyword>
<comment type="similarity">
    <text evidence="2">Belongs to the CorA metal ion transporter (MIT) (TC 1.A.35) family.</text>
</comment>
<dbReference type="Proteomes" id="UP000179145">
    <property type="component" value="Chromosome"/>
</dbReference>
<name>A0A1D8UWL6_9PROT</name>
<organism evidence="14 15">
    <name type="scientific">Kozakia baliensis</name>
    <dbReference type="NCBI Taxonomy" id="153496"/>
    <lineage>
        <taxon>Bacteria</taxon>
        <taxon>Pseudomonadati</taxon>
        <taxon>Pseudomonadota</taxon>
        <taxon>Alphaproteobacteria</taxon>
        <taxon>Acetobacterales</taxon>
        <taxon>Acetobacteraceae</taxon>
        <taxon>Kozakia</taxon>
    </lineage>
</organism>
<accession>A0A1D8UWL6</accession>
<evidence type="ECO:0000256" key="9">
    <source>
        <dbReference type="ARBA" id="ARBA00022989"/>
    </source>
</evidence>
<evidence type="ECO:0000256" key="6">
    <source>
        <dbReference type="ARBA" id="ARBA00022692"/>
    </source>
</evidence>
<dbReference type="OrthoDB" id="9803416at2"/>
<evidence type="ECO:0000256" key="5">
    <source>
        <dbReference type="ARBA" id="ARBA00022519"/>
    </source>
</evidence>
<dbReference type="eggNOG" id="COG0598">
    <property type="taxonomic scope" value="Bacteria"/>
</dbReference>
<dbReference type="Gene3D" id="1.20.58.340">
    <property type="entry name" value="Magnesium transport protein CorA, transmembrane region"/>
    <property type="match status" value="1"/>
</dbReference>
<keyword evidence="9" id="KW-1133">Transmembrane helix</keyword>
<comment type="subcellular location">
    <subcellularLocation>
        <location evidence="1">Cell membrane</location>
        <topology evidence="1">Multi-pass membrane protein</topology>
    </subcellularLocation>
</comment>
<comment type="function">
    <text evidence="13">Mediates influx of magnesium ions. Alternates between open and closed states. Activated by low cytoplasmic Mg(2+) levels. Inactive when cytoplasmic Mg(2+) levels are high.</text>
</comment>
<dbReference type="RefSeq" id="WP_070403486.1">
    <property type="nucleotide sequence ID" value="NZ_BJVW01000007.1"/>
</dbReference>
<keyword evidence="4" id="KW-1003">Cell membrane</keyword>
<evidence type="ECO:0000256" key="8">
    <source>
        <dbReference type="ARBA" id="ARBA00022842"/>
    </source>
</evidence>
<dbReference type="KEGG" id="kba:A0U89_13585"/>
<dbReference type="EMBL" id="CP014674">
    <property type="protein sequence ID" value="AOX17986.1"/>
    <property type="molecule type" value="Genomic_DNA"/>
</dbReference>
<dbReference type="CDD" id="cd12837">
    <property type="entry name" value="EcCorA-like_u1"/>
    <property type="match status" value="1"/>
</dbReference>
<keyword evidence="6" id="KW-0812">Transmembrane</keyword>
<keyword evidence="10" id="KW-0406">Ion transport</keyword>
<evidence type="ECO:0000256" key="12">
    <source>
        <dbReference type="ARBA" id="ARBA00034269"/>
    </source>
</evidence>
<evidence type="ECO:0000256" key="3">
    <source>
        <dbReference type="ARBA" id="ARBA00022448"/>
    </source>
</evidence>
<keyword evidence="15" id="KW-1185">Reference proteome</keyword>
<reference evidence="14 15" key="1">
    <citation type="journal article" date="2016" name="Microb. Cell Fact.">
        <title>Dissection of exopolysaccharide biosynthesis in Kozakia baliensis.</title>
        <authorList>
            <person name="Brandt J.U."/>
            <person name="Jakob F."/>
            <person name="Behr J."/>
            <person name="Geissler A.J."/>
            <person name="Vogel R.F."/>
        </authorList>
    </citation>
    <scope>NUCLEOTIDE SEQUENCE [LARGE SCALE GENOMIC DNA]</scope>
    <source>
        <strain evidence="14 15">DSM 14400</strain>
    </source>
</reference>
<evidence type="ECO:0000256" key="2">
    <source>
        <dbReference type="ARBA" id="ARBA00009765"/>
    </source>
</evidence>